<comment type="pathway">
    <text evidence="3">Amino-acid biosynthesis; L-lysine biosynthesis via DAP pathway; DL-2,6-diaminopimelate from LL-2,6-diaminopimelate: step 1/1.</text>
</comment>
<keyword evidence="6" id="KW-1185">Reference proteome</keyword>
<dbReference type="Pfam" id="PF01678">
    <property type="entry name" value="DAP_epimerase"/>
    <property type="match status" value="2"/>
</dbReference>
<gene>
    <name evidence="3" type="primary">dapF</name>
    <name evidence="5" type="ORF">DUE52_11960</name>
</gene>
<accession>A0A368JQJ2</accession>
<feature type="active site" description="Proton acceptor" evidence="3">
    <location>
        <position position="195"/>
    </location>
</feature>
<dbReference type="SUPFAM" id="SSF54506">
    <property type="entry name" value="Diaminopimelate epimerase-like"/>
    <property type="match status" value="2"/>
</dbReference>
<comment type="subcellular location">
    <subcellularLocation>
        <location evidence="3">Cytoplasm</location>
    </subcellularLocation>
</comment>
<dbReference type="AlphaFoldDB" id="A0A368JQJ2"/>
<feature type="site" description="Could be important to modulate the pK values of the two catalytic cysteine residues" evidence="3">
    <location>
        <position position="135"/>
    </location>
</feature>
<keyword evidence="3" id="KW-0963">Cytoplasm</keyword>
<dbReference type="OrthoDB" id="9805408at2"/>
<dbReference type="PANTHER" id="PTHR31689:SF0">
    <property type="entry name" value="DIAMINOPIMELATE EPIMERASE"/>
    <property type="match status" value="1"/>
</dbReference>
<comment type="caution">
    <text evidence="3">Lacks conserved residue(s) required for the propagation of feature annotation.</text>
</comment>
<feature type="active site" description="Proton donor" evidence="3">
    <location>
        <position position="71"/>
    </location>
</feature>
<keyword evidence="3" id="KW-0028">Amino-acid biosynthesis</keyword>
<dbReference type="EMBL" id="QOWE01000008">
    <property type="protein sequence ID" value="RCR69585.1"/>
    <property type="molecule type" value="Genomic_DNA"/>
</dbReference>
<feature type="binding site" evidence="3">
    <location>
        <position position="11"/>
    </location>
    <ligand>
        <name>substrate</name>
    </ligand>
</feature>
<feature type="binding site" evidence="3">
    <location>
        <begin position="185"/>
        <end position="186"/>
    </location>
    <ligand>
        <name>substrate</name>
    </ligand>
</feature>
<dbReference type="RefSeq" id="WP_114406272.1">
    <property type="nucleotide sequence ID" value="NZ_QOWE01000008.1"/>
</dbReference>
<feature type="binding site" evidence="3">
    <location>
        <position position="167"/>
    </location>
    <ligand>
        <name>substrate</name>
    </ligand>
</feature>
<proteinExistence type="inferred from homology"/>
<dbReference type="GO" id="GO:0009089">
    <property type="term" value="P:lysine biosynthetic process via diaminopimelate"/>
    <property type="evidence" value="ECO:0007669"/>
    <property type="project" value="UniProtKB-UniRule"/>
</dbReference>
<sequence>MDFFKYQGTGNDFILIDDRAETFPVSQERIARLCHRRFGIGADGLILLRNHPEYDFQMVYFNADGAEGSMCGNGGRCIVRFAHDLGLFEAETRFLAVDGEHQASVNDAEVLLKMNEIAGIDQQADYAFLNTGSPHYVKVVEDVESMDVVAEGRPVRYDSRFAPGGTNANFMQPIGANALFVRTYERGVEDETYSCGTGVTASALVAHRQLGMSSPVSIQTLGGNLRVSFVTTADGGFSDLYLIGPAVRVFTGSVAV</sequence>
<evidence type="ECO:0000313" key="5">
    <source>
        <dbReference type="EMBL" id="RCR69585.1"/>
    </source>
</evidence>
<comment type="caution">
    <text evidence="5">The sequence shown here is derived from an EMBL/GenBank/DDBJ whole genome shotgun (WGS) entry which is preliminary data.</text>
</comment>
<evidence type="ECO:0000256" key="3">
    <source>
        <dbReference type="HAMAP-Rule" id="MF_00197"/>
    </source>
</evidence>
<feature type="binding site" evidence="3">
    <location>
        <begin position="196"/>
        <end position="197"/>
    </location>
    <ligand>
        <name>substrate</name>
    </ligand>
</feature>
<feature type="binding site" evidence="3">
    <location>
        <begin position="72"/>
        <end position="73"/>
    </location>
    <ligand>
        <name>substrate</name>
    </ligand>
</feature>
<reference evidence="5 6" key="1">
    <citation type="submission" date="2018-07" db="EMBL/GenBank/DDBJ databases">
        <title>Genome analysis of Larkinella rosea.</title>
        <authorList>
            <person name="Zhou Z."/>
            <person name="Wang G."/>
        </authorList>
    </citation>
    <scope>NUCLEOTIDE SEQUENCE [LARGE SCALE GENOMIC DNA]</scope>
    <source>
        <strain evidence="6">zzj9</strain>
    </source>
</reference>
<dbReference type="InterPro" id="IPR001653">
    <property type="entry name" value="DAP_epimerase_DapF"/>
</dbReference>
<dbReference type="Proteomes" id="UP000253383">
    <property type="component" value="Unassembled WGS sequence"/>
</dbReference>
<dbReference type="HAMAP" id="MF_00197">
    <property type="entry name" value="DAP_epimerase"/>
    <property type="match status" value="1"/>
</dbReference>
<dbReference type="GO" id="GO:0005829">
    <property type="term" value="C:cytosol"/>
    <property type="evidence" value="ECO:0007669"/>
    <property type="project" value="TreeGrafter"/>
</dbReference>
<comment type="function">
    <text evidence="3">Catalyzes the stereoinversion of LL-2,6-diaminopimelate (L,L-DAP) to meso-diaminopimelate (meso-DAP), a precursor of L-lysine and an essential component of the bacterial peptidoglycan.</text>
</comment>
<feature type="binding site" evidence="3">
    <location>
        <position position="62"/>
    </location>
    <ligand>
        <name>substrate</name>
    </ligand>
</feature>
<feature type="site" description="Could be important to modulate the pK values of the two catalytic cysteine residues" evidence="3">
    <location>
        <position position="185"/>
    </location>
</feature>
<dbReference type="NCBIfam" id="TIGR00652">
    <property type="entry name" value="DapF"/>
    <property type="match status" value="1"/>
</dbReference>
<dbReference type="EC" id="5.1.1.7" evidence="3 4"/>
<protein>
    <recommendedName>
        <fullName evidence="3 4">Diaminopimelate epimerase</fullName>
        <shortName evidence="3">DAP epimerase</shortName>
        <ecNumber evidence="3 4">5.1.1.7</ecNumber>
    </recommendedName>
    <alternativeName>
        <fullName evidence="3">PLP-independent amino acid racemase</fullName>
    </alternativeName>
</protein>
<comment type="catalytic activity">
    <reaction evidence="3">
        <text>(2S,6S)-2,6-diaminopimelate = meso-2,6-diaminopimelate</text>
        <dbReference type="Rhea" id="RHEA:15393"/>
        <dbReference type="ChEBI" id="CHEBI:57609"/>
        <dbReference type="ChEBI" id="CHEBI:57791"/>
        <dbReference type="EC" id="5.1.1.7"/>
    </reaction>
</comment>
<comment type="subunit">
    <text evidence="3">Homodimer.</text>
</comment>
<organism evidence="5 6">
    <name type="scientific">Larkinella punicea</name>
    <dbReference type="NCBI Taxonomy" id="2315727"/>
    <lineage>
        <taxon>Bacteria</taxon>
        <taxon>Pseudomonadati</taxon>
        <taxon>Bacteroidota</taxon>
        <taxon>Cytophagia</taxon>
        <taxon>Cytophagales</taxon>
        <taxon>Spirosomataceae</taxon>
        <taxon>Larkinella</taxon>
    </lineage>
</organism>
<evidence type="ECO:0000256" key="4">
    <source>
        <dbReference type="NCBIfam" id="TIGR00652"/>
    </source>
</evidence>
<keyword evidence="2 3" id="KW-0413">Isomerase</keyword>
<evidence type="ECO:0000256" key="1">
    <source>
        <dbReference type="ARBA" id="ARBA00010219"/>
    </source>
</evidence>
<dbReference type="GO" id="GO:0008837">
    <property type="term" value="F:diaminopimelate epimerase activity"/>
    <property type="evidence" value="ECO:0007669"/>
    <property type="project" value="UniProtKB-UniRule"/>
</dbReference>
<keyword evidence="3" id="KW-0457">Lysine biosynthesis</keyword>
<evidence type="ECO:0000256" key="2">
    <source>
        <dbReference type="ARBA" id="ARBA00023235"/>
    </source>
</evidence>
<dbReference type="Gene3D" id="3.10.310.10">
    <property type="entry name" value="Diaminopimelate Epimerase, Chain A, domain 1"/>
    <property type="match status" value="2"/>
</dbReference>
<dbReference type="UniPathway" id="UPA00034">
    <property type="reaction ID" value="UER00025"/>
</dbReference>
<evidence type="ECO:0000313" key="6">
    <source>
        <dbReference type="Proteomes" id="UP000253383"/>
    </source>
</evidence>
<comment type="similarity">
    <text evidence="1 3">Belongs to the diaminopimelate epimerase family.</text>
</comment>
<name>A0A368JQJ2_9BACT</name>
<dbReference type="PANTHER" id="PTHR31689">
    <property type="entry name" value="DIAMINOPIMELATE EPIMERASE, CHLOROPLASTIC"/>
    <property type="match status" value="1"/>
</dbReference>